<dbReference type="Proteomes" id="UP000004935">
    <property type="component" value="Unassembled WGS sequence"/>
</dbReference>
<organism evidence="2 3">
    <name type="scientific">Anaerostipes caccae (strain DSM 14662 / CCUG 47493 / JCM 13470 / NCIMB 13811 / L1-92)</name>
    <dbReference type="NCBI Taxonomy" id="411490"/>
    <lineage>
        <taxon>Bacteria</taxon>
        <taxon>Bacillati</taxon>
        <taxon>Bacillota</taxon>
        <taxon>Clostridia</taxon>
        <taxon>Lachnospirales</taxon>
        <taxon>Lachnospiraceae</taxon>
        <taxon>Anaerostipes</taxon>
    </lineage>
</organism>
<feature type="region of interest" description="Disordered" evidence="1">
    <location>
        <begin position="42"/>
        <end position="62"/>
    </location>
</feature>
<keyword evidence="3" id="KW-1185">Reference proteome</keyword>
<sequence>MTEKTDQEDSCSVFFLPCLCDKMNVIKLRHKHYRQEVDYGRISDKSHHKKQQATDVETYIHS</sequence>
<gene>
    <name evidence="2" type="ORF">ANACAC_02850</name>
</gene>
<dbReference type="AlphaFoldDB" id="B0MH88"/>
<reference evidence="2" key="1">
    <citation type="submission" date="2007-11" db="EMBL/GenBank/DDBJ databases">
        <authorList>
            <person name="Fulton L."/>
            <person name="Clifton S."/>
            <person name="Fulton B."/>
            <person name="Xu J."/>
            <person name="Minx P."/>
            <person name="Pepin K.H."/>
            <person name="Johnson M."/>
            <person name="Thiruvilangam P."/>
            <person name="Bhonagiri V."/>
            <person name="Nash W.E."/>
            <person name="Mardis E.R."/>
            <person name="Wilson R.K."/>
        </authorList>
    </citation>
    <scope>NUCLEOTIDE SEQUENCE [LARGE SCALE GENOMIC DNA]</scope>
    <source>
        <strain evidence="2">DSM 14662</strain>
    </source>
</reference>
<protein>
    <submittedName>
        <fullName evidence="2">Uncharacterized protein</fullName>
    </submittedName>
</protein>
<dbReference type="EMBL" id="ABAX03000024">
    <property type="protein sequence ID" value="EDR96227.1"/>
    <property type="molecule type" value="Genomic_DNA"/>
</dbReference>
<name>B0MH88_ANACD</name>
<comment type="caution">
    <text evidence="2">The sequence shown here is derived from an EMBL/GenBank/DDBJ whole genome shotgun (WGS) entry which is preliminary data.</text>
</comment>
<proteinExistence type="predicted"/>
<evidence type="ECO:0000313" key="3">
    <source>
        <dbReference type="Proteomes" id="UP000004935"/>
    </source>
</evidence>
<evidence type="ECO:0000256" key="1">
    <source>
        <dbReference type="SAM" id="MobiDB-lite"/>
    </source>
</evidence>
<reference evidence="2" key="2">
    <citation type="submission" date="2013-11" db="EMBL/GenBank/DDBJ databases">
        <title>Draft genome sequence of Anaerostipes caccae (DSM 14662).</title>
        <authorList>
            <person name="Sudarsanam P."/>
            <person name="Ley R."/>
            <person name="Guruge J."/>
            <person name="Turnbaugh P.J."/>
            <person name="Mahowald M."/>
            <person name="Liep D."/>
            <person name="Gordon J."/>
        </authorList>
    </citation>
    <scope>NUCLEOTIDE SEQUENCE</scope>
    <source>
        <strain evidence="2">DSM 14662</strain>
    </source>
</reference>
<dbReference type="HOGENOM" id="CLU_2894007_0_0_9"/>
<accession>B0MH88</accession>
<evidence type="ECO:0000313" key="2">
    <source>
        <dbReference type="EMBL" id="EDR96227.1"/>
    </source>
</evidence>